<proteinExistence type="predicted"/>
<keyword evidence="1" id="KW-1133">Transmembrane helix</keyword>
<feature type="transmembrane region" description="Helical" evidence="1">
    <location>
        <begin position="226"/>
        <end position="245"/>
    </location>
</feature>
<gene>
    <name evidence="2" type="primary">Necator_chrX.g21368</name>
    <name evidence="2" type="ORF">RB195_021207</name>
</gene>
<keyword evidence="1" id="KW-0812">Transmembrane</keyword>
<keyword evidence="3" id="KW-1185">Reference proteome</keyword>
<organism evidence="2 3">
    <name type="scientific">Necator americanus</name>
    <name type="common">Human hookworm</name>
    <dbReference type="NCBI Taxonomy" id="51031"/>
    <lineage>
        <taxon>Eukaryota</taxon>
        <taxon>Metazoa</taxon>
        <taxon>Ecdysozoa</taxon>
        <taxon>Nematoda</taxon>
        <taxon>Chromadorea</taxon>
        <taxon>Rhabditida</taxon>
        <taxon>Rhabditina</taxon>
        <taxon>Rhabditomorpha</taxon>
        <taxon>Strongyloidea</taxon>
        <taxon>Ancylostomatidae</taxon>
        <taxon>Bunostominae</taxon>
        <taxon>Necator</taxon>
    </lineage>
</organism>
<protein>
    <submittedName>
        <fullName evidence="2">Uncharacterized protein</fullName>
    </submittedName>
</protein>
<evidence type="ECO:0000313" key="3">
    <source>
        <dbReference type="Proteomes" id="UP001303046"/>
    </source>
</evidence>
<feature type="transmembrane region" description="Helical" evidence="1">
    <location>
        <begin position="190"/>
        <end position="214"/>
    </location>
</feature>
<dbReference type="Proteomes" id="UP001303046">
    <property type="component" value="Unassembled WGS sequence"/>
</dbReference>
<evidence type="ECO:0000313" key="2">
    <source>
        <dbReference type="EMBL" id="KAK6759483.1"/>
    </source>
</evidence>
<name>A0ABR1EAJ7_NECAM</name>
<feature type="transmembrane region" description="Helical" evidence="1">
    <location>
        <begin position="6"/>
        <end position="29"/>
    </location>
</feature>
<evidence type="ECO:0000256" key="1">
    <source>
        <dbReference type="SAM" id="Phobius"/>
    </source>
</evidence>
<dbReference type="EMBL" id="JAVFWL010000006">
    <property type="protein sequence ID" value="KAK6759483.1"/>
    <property type="molecule type" value="Genomic_DNA"/>
</dbReference>
<comment type="caution">
    <text evidence="2">The sequence shown here is derived from an EMBL/GenBank/DDBJ whole genome shotgun (WGS) entry which is preliminary data.</text>
</comment>
<feature type="transmembrane region" description="Helical" evidence="1">
    <location>
        <begin position="146"/>
        <end position="170"/>
    </location>
</feature>
<feature type="transmembrane region" description="Helical" evidence="1">
    <location>
        <begin position="257"/>
        <end position="278"/>
    </location>
</feature>
<keyword evidence="1" id="KW-0472">Membrane</keyword>
<reference evidence="2 3" key="1">
    <citation type="submission" date="2023-08" db="EMBL/GenBank/DDBJ databases">
        <title>A Necator americanus chromosomal reference genome.</title>
        <authorList>
            <person name="Ilik V."/>
            <person name="Petrzelkova K.J."/>
            <person name="Pardy F."/>
            <person name="Fuh T."/>
            <person name="Niatou-Singa F.S."/>
            <person name="Gouil Q."/>
            <person name="Baker L."/>
            <person name="Ritchie M.E."/>
            <person name="Jex A.R."/>
            <person name="Gazzola D."/>
            <person name="Li H."/>
            <person name="Toshio Fujiwara R."/>
            <person name="Zhan B."/>
            <person name="Aroian R.V."/>
            <person name="Pafco B."/>
            <person name="Schwarz E.M."/>
        </authorList>
    </citation>
    <scope>NUCLEOTIDE SEQUENCE [LARGE SCALE GENOMIC DNA]</scope>
    <source>
        <strain evidence="2 3">Aroian</strain>
        <tissue evidence="2">Whole animal</tissue>
    </source>
</reference>
<accession>A0ABR1EAJ7</accession>
<sequence>MFVVRVLFGCIVVLAFFAFIVFGTSWIMYTNEWRLEQLDFQTRYSSELKWEVSRTTMSEQISKTLQSEKLPETEIEDIIANYVDVQYPNSVTSPSDFSVTTFWTYPTSVWYVVCQIMSLEPIRKQKVFSVVTHLFSLYNKLIGPTAAILAIASMTTTINWLFTVLLSFVLLPEPKDLAECLTAAYQKNLLIRDLLVMALSLCYGIGAIALCVYLHSTHNNVDMLQALAQIFAMMSLTTVTGSQIYAHNTKNSIMEALYWVCLLFLVNSALATVLAAIIRSYKTWINSEDVVATPKELILKLERERQEKRNQLVYHAKSE</sequence>